<keyword evidence="3" id="KW-1185">Reference proteome</keyword>
<comment type="caution">
    <text evidence="2">The sequence shown here is derived from an EMBL/GenBank/DDBJ whole genome shotgun (WGS) entry which is preliminary data.</text>
</comment>
<keyword evidence="1" id="KW-0472">Membrane</keyword>
<accession>A0A8H5G1T2</accession>
<feature type="transmembrane region" description="Helical" evidence="1">
    <location>
        <begin position="224"/>
        <end position="245"/>
    </location>
</feature>
<dbReference type="OrthoDB" id="2641762at2759"/>
<dbReference type="EMBL" id="JAACJO010000006">
    <property type="protein sequence ID" value="KAF5356744.1"/>
    <property type="molecule type" value="Genomic_DNA"/>
</dbReference>
<feature type="transmembrane region" description="Helical" evidence="1">
    <location>
        <begin position="20"/>
        <end position="43"/>
    </location>
</feature>
<keyword evidence="1" id="KW-0812">Transmembrane</keyword>
<evidence type="ECO:0000313" key="2">
    <source>
        <dbReference type="EMBL" id="KAF5356744.1"/>
    </source>
</evidence>
<organism evidence="2 3">
    <name type="scientific">Leucocoprinus leucothites</name>
    <dbReference type="NCBI Taxonomy" id="201217"/>
    <lineage>
        <taxon>Eukaryota</taxon>
        <taxon>Fungi</taxon>
        <taxon>Dikarya</taxon>
        <taxon>Basidiomycota</taxon>
        <taxon>Agaricomycotina</taxon>
        <taxon>Agaricomycetes</taxon>
        <taxon>Agaricomycetidae</taxon>
        <taxon>Agaricales</taxon>
        <taxon>Agaricineae</taxon>
        <taxon>Agaricaceae</taxon>
        <taxon>Leucocoprinus</taxon>
    </lineage>
</organism>
<gene>
    <name evidence="2" type="ORF">D9756_006687</name>
</gene>
<name>A0A8H5G1T2_9AGAR</name>
<evidence type="ECO:0000313" key="3">
    <source>
        <dbReference type="Proteomes" id="UP000559027"/>
    </source>
</evidence>
<evidence type="ECO:0000256" key="1">
    <source>
        <dbReference type="SAM" id="Phobius"/>
    </source>
</evidence>
<feature type="transmembrane region" description="Helical" evidence="1">
    <location>
        <begin position="257"/>
        <end position="279"/>
    </location>
</feature>
<proteinExistence type="predicted"/>
<dbReference type="AlphaFoldDB" id="A0A8H5G1T2"/>
<sequence length="326" mass="36193">MDSAAIEALLQLDDALNLSASMLCALTYGIALTFYCVCICSLYRRLCRDSEQRKNTWIAFAYTTFAIICATAYLAFSHYFIQMSFVFHRDFPGGPAAYEGAVLSTQPPFVAGLVFIAMLDWLTLGVQIWRLWVLWRVTKYFPYIIILPAILLLGCIGIGFATAVDQAHPNISPQYSYFIGIAFFGLPPVTTVFVTSLMVARILSIRRRHIKIMGESDMTRRYTGIVSILIESYALDAFWSIGLIVSYGLTYAAPRPAAWAIFIQPSLNVKAIALFLIVYRVSKGSAWDGSTERQLTSITYNYVFHTGSELATGPFTSTTAEAASAI</sequence>
<dbReference type="Proteomes" id="UP000559027">
    <property type="component" value="Unassembled WGS sequence"/>
</dbReference>
<feature type="transmembrane region" description="Helical" evidence="1">
    <location>
        <begin position="109"/>
        <end position="129"/>
    </location>
</feature>
<feature type="transmembrane region" description="Helical" evidence="1">
    <location>
        <begin position="141"/>
        <end position="163"/>
    </location>
</feature>
<keyword evidence="1" id="KW-1133">Transmembrane helix</keyword>
<feature type="transmembrane region" description="Helical" evidence="1">
    <location>
        <begin position="55"/>
        <end position="81"/>
    </location>
</feature>
<protein>
    <submittedName>
        <fullName evidence="2">Uncharacterized protein</fullName>
    </submittedName>
</protein>
<reference evidence="2 3" key="1">
    <citation type="journal article" date="2020" name="ISME J.">
        <title>Uncovering the hidden diversity of litter-decomposition mechanisms in mushroom-forming fungi.</title>
        <authorList>
            <person name="Floudas D."/>
            <person name="Bentzer J."/>
            <person name="Ahren D."/>
            <person name="Johansson T."/>
            <person name="Persson P."/>
            <person name="Tunlid A."/>
        </authorList>
    </citation>
    <scope>NUCLEOTIDE SEQUENCE [LARGE SCALE GENOMIC DNA]</scope>
    <source>
        <strain evidence="2 3">CBS 146.42</strain>
    </source>
</reference>
<feature type="transmembrane region" description="Helical" evidence="1">
    <location>
        <begin position="175"/>
        <end position="203"/>
    </location>
</feature>